<evidence type="ECO:0000313" key="2">
    <source>
        <dbReference type="EMBL" id="SCU93723.1"/>
    </source>
</evidence>
<dbReference type="Proteomes" id="UP000191024">
    <property type="component" value="Chromosome E"/>
</dbReference>
<feature type="coiled-coil region" evidence="1">
    <location>
        <begin position="167"/>
        <end position="194"/>
    </location>
</feature>
<sequence length="211" mass="24469">MALTKKDDQNAFKSVYLEAAQLLLRDRRYDKATIMYERALKSTQTLQEISEKEQDSEHVRQALSLVGDDIQNRVKELKLLEQAAQEVAQDSQNQSDRSEITAMTALREKSWTDSNFATVIETYRTSLLNLLKVQLETDSRFSTLEDIVNQNVISLLSDMGMLEQRRVAQYEAKVEHLARENKKMSNQIVKLKERWGSLVESARQKRKQEKT</sequence>
<evidence type="ECO:0000313" key="3">
    <source>
        <dbReference type="Proteomes" id="UP000191024"/>
    </source>
</evidence>
<accession>A0A1G4JSN1</accession>
<dbReference type="EMBL" id="LT598465">
    <property type="protein sequence ID" value="SCU93723.1"/>
    <property type="molecule type" value="Genomic_DNA"/>
</dbReference>
<protein>
    <submittedName>
        <fullName evidence="2">LAMI_0E15368g1_1</fullName>
    </submittedName>
</protein>
<keyword evidence="1" id="KW-0175">Coiled coil</keyword>
<keyword evidence="3" id="KW-1185">Reference proteome</keyword>
<dbReference type="AlphaFoldDB" id="A0A1G4JSN1"/>
<organism evidence="2 3">
    <name type="scientific">Lachancea mirantina</name>
    <dbReference type="NCBI Taxonomy" id="1230905"/>
    <lineage>
        <taxon>Eukaryota</taxon>
        <taxon>Fungi</taxon>
        <taxon>Dikarya</taxon>
        <taxon>Ascomycota</taxon>
        <taxon>Saccharomycotina</taxon>
        <taxon>Saccharomycetes</taxon>
        <taxon>Saccharomycetales</taxon>
        <taxon>Saccharomycetaceae</taxon>
        <taxon>Lachancea</taxon>
    </lineage>
</organism>
<proteinExistence type="predicted"/>
<dbReference type="STRING" id="1230905.A0A1G4JSN1"/>
<gene>
    <name evidence="2" type="ORF">LAMI_0E15368G</name>
</gene>
<dbReference type="OrthoDB" id="4034212at2759"/>
<evidence type="ECO:0000256" key="1">
    <source>
        <dbReference type="SAM" id="Coils"/>
    </source>
</evidence>
<name>A0A1G4JSN1_9SACH</name>
<reference evidence="2 3" key="1">
    <citation type="submission" date="2016-03" db="EMBL/GenBank/DDBJ databases">
        <authorList>
            <person name="Devillers H."/>
        </authorList>
    </citation>
    <scope>NUCLEOTIDE SEQUENCE [LARGE SCALE GENOMIC DNA]</scope>
    <source>
        <strain evidence="2">CBS 11717</strain>
    </source>
</reference>